<dbReference type="GO" id="GO:0008270">
    <property type="term" value="F:zinc ion binding"/>
    <property type="evidence" value="ECO:0007669"/>
    <property type="project" value="InterPro"/>
</dbReference>
<dbReference type="InterPro" id="IPR046960">
    <property type="entry name" value="PPR_At4g14850-like_plant"/>
</dbReference>
<dbReference type="GO" id="GO:0003723">
    <property type="term" value="F:RNA binding"/>
    <property type="evidence" value="ECO:0007669"/>
    <property type="project" value="InterPro"/>
</dbReference>
<feature type="domain" description="DYW" evidence="2">
    <location>
        <begin position="125"/>
        <end position="175"/>
    </location>
</feature>
<protein>
    <recommendedName>
        <fullName evidence="2">DYW domain-containing protein</fullName>
    </recommendedName>
</protein>
<gene>
    <name evidence="3" type="ORF">FSB_LOCUS26680</name>
</gene>
<sequence length="193" mass="21877">MELGRQIHGRVLRLGFQKDSHAGLLEEGCKYFRLRLMKEVYGIKPGVENFTCMVDLYGRAGHLDKAKEFIHENDAGPYAGPFVILSNMCATSDSWEEAAKVRSRTHKTEIYSYLDELIGRSKEIGYSSDVKLVMQDVEEEQREVLLGYHSEKLAIVYGIISTTSEMPIRIMMNLRRLLVSKGQVSPAFNPAKS</sequence>
<dbReference type="InterPro" id="IPR011990">
    <property type="entry name" value="TPR-like_helical_dom_sf"/>
</dbReference>
<dbReference type="GO" id="GO:0009451">
    <property type="term" value="P:RNA modification"/>
    <property type="evidence" value="ECO:0007669"/>
    <property type="project" value="InterPro"/>
</dbReference>
<organism evidence="3">
    <name type="scientific">Fagus sylvatica</name>
    <name type="common">Beechnut</name>
    <dbReference type="NCBI Taxonomy" id="28930"/>
    <lineage>
        <taxon>Eukaryota</taxon>
        <taxon>Viridiplantae</taxon>
        <taxon>Streptophyta</taxon>
        <taxon>Embryophyta</taxon>
        <taxon>Tracheophyta</taxon>
        <taxon>Spermatophyta</taxon>
        <taxon>Magnoliopsida</taxon>
        <taxon>eudicotyledons</taxon>
        <taxon>Gunneridae</taxon>
        <taxon>Pentapetalae</taxon>
        <taxon>rosids</taxon>
        <taxon>fabids</taxon>
        <taxon>Fagales</taxon>
        <taxon>Fagaceae</taxon>
        <taxon>Fagus</taxon>
    </lineage>
</organism>
<evidence type="ECO:0000256" key="1">
    <source>
        <dbReference type="ARBA" id="ARBA00006643"/>
    </source>
</evidence>
<accession>A0A2N9GH81</accession>
<dbReference type="Pfam" id="PF14432">
    <property type="entry name" value="DYW_deaminase"/>
    <property type="match status" value="1"/>
</dbReference>
<comment type="similarity">
    <text evidence="1">Belongs to the PPR family. PCMP-H subfamily.</text>
</comment>
<dbReference type="EMBL" id="OIVN01001902">
    <property type="protein sequence ID" value="SPC98798.1"/>
    <property type="molecule type" value="Genomic_DNA"/>
</dbReference>
<dbReference type="Gene3D" id="1.25.40.10">
    <property type="entry name" value="Tetratricopeptide repeat domain"/>
    <property type="match status" value="1"/>
</dbReference>
<name>A0A2N9GH81_FAGSY</name>
<evidence type="ECO:0000259" key="2">
    <source>
        <dbReference type="Pfam" id="PF14432"/>
    </source>
</evidence>
<proteinExistence type="inferred from homology"/>
<dbReference type="PANTHER" id="PTHR47926">
    <property type="entry name" value="PENTATRICOPEPTIDE REPEAT-CONTAINING PROTEIN"/>
    <property type="match status" value="1"/>
</dbReference>
<dbReference type="InterPro" id="IPR032867">
    <property type="entry name" value="DYW_dom"/>
</dbReference>
<evidence type="ECO:0000313" key="3">
    <source>
        <dbReference type="EMBL" id="SPC98798.1"/>
    </source>
</evidence>
<reference evidence="3" key="1">
    <citation type="submission" date="2018-02" db="EMBL/GenBank/DDBJ databases">
        <authorList>
            <person name="Cohen D.B."/>
            <person name="Kent A.D."/>
        </authorList>
    </citation>
    <scope>NUCLEOTIDE SEQUENCE</scope>
</reference>
<dbReference type="PANTHER" id="PTHR47926:SF347">
    <property type="entry name" value="PENTATRICOPEPTIDE REPEAT-CONTAINING PROTEIN"/>
    <property type="match status" value="1"/>
</dbReference>
<dbReference type="AlphaFoldDB" id="A0A2N9GH81"/>